<evidence type="ECO:0000313" key="4">
    <source>
        <dbReference type="EMBL" id="REJ07927.1"/>
    </source>
</evidence>
<reference evidence="4 5" key="1">
    <citation type="submission" date="2018-08" db="EMBL/GenBank/DDBJ databases">
        <title>Genome sequence of Halobacillus trueperi KCTC 3686.</title>
        <authorList>
            <person name="Cho K.H."/>
            <person name="Kwak M.-J."/>
            <person name="Kim B.-Y."/>
            <person name="Chun J."/>
        </authorList>
    </citation>
    <scope>NUCLEOTIDE SEQUENCE [LARGE SCALE GENOMIC DNA]</scope>
    <source>
        <strain evidence="4 5">KCTC 3686</strain>
    </source>
</reference>
<feature type="transmembrane region" description="Helical" evidence="2">
    <location>
        <begin position="268"/>
        <end position="284"/>
    </location>
</feature>
<feature type="compositionally biased region" description="Basic and acidic residues" evidence="1">
    <location>
        <begin position="538"/>
        <end position="554"/>
    </location>
</feature>
<dbReference type="InterPro" id="IPR058066">
    <property type="entry name" value="pXO2-14_N"/>
</dbReference>
<dbReference type="AlphaFoldDB" id="A0A3E0J553"/>
<keyword evidence="5" id="KW-1185">Reference proteome</keyword>
<feature type="transmembrane region" description="Helical" evidence="2">
    <location>
        <begin position="244"/>
        <end position="261"/>
    </location>
</feature>
<evidence type="ECO:0000256" key="2">
    <source>
        <dbReference type="SAM" id="Phobius"/>
    </source>
</evidence>
<proteinExistence type="predicted"/>
<feature type="compositionally biased region" description="Polar residues" evidence="1">
    <location>
        <begin position="510"/>
        <end position="521"/>
    </location>
</feature>
<feature type="transmembrane region" description="Helical" evidence="2">
    <location>
        <begin position="74"/>
        <end position="92"/>
    </location>
</feature>
<feature type="domain" description="DUF8208" evidence="3">
    <location>
        <begin position="19"/>
        <end position="372"/>
    </location>
</feature>
<keyword evidence="2" id="KW-0472">Membrane</keyword>
<dbReference type="NCBIfam" id="NF045890">
    <property type="entry name" value="conj_pls20_p028"/>
    <property type="match status" value="1"/>
</dbReference>
<name>A0A3E0J553_9BACI</name>
<organism evidence="4 5">
    <name type="scientific">Halobacillus trueperi</name>
    <dbReference type="NCBI Taxonomy" id="156205"/>
    <lineage>
        <taxon>Bacteria</taxon>
        <taxon>Bacillati</taxon>
        <taxon>Bacillota</taxon>
        <taxon>Bacilli</taxon>
        <taxon>Bacillales</taxon>
        <taxon>Bacillaceae</taxon>
        <taxon>Halobacillus</taxon>
    </lineage>
</organism>
<keyword evidence="2" id="KW-0812">Transmembrane</keyword>
<keyword evidence="2" id="KW-1133">Transmembrane helix</keyword>
<feature type="transmembrane region" description="Helical" evidence="2">
    <location>
        <begin position="330"/>
        <end position="351"/>
    </location>
</feature>
<gene>
    <name evidence="4" type="ORF">DYE48_14900</name>
</gene>
<evidence type="ECO:0000259" key="3">
    <source>
        <dbReference type="Pfam" id="PF26635"/>
    </source>
</evidence>
<dbReference type="Pfam" id="PF26635">
    <property type="entry name" value="DUF8208"/>
    <property type="match status" value="1"/>
</dbReference>
<feature type="compositionally biased region" description="Basic and acidic residues" evidence="1">
    <location>
        <begin position="463"/>
        <end position="473"/>
    </location>
</feature>
<accession>A0A3E0J553</accession>
<comment type="caution">
    <text evidence="4">The sequence shown here is derived from an EMBL/GenBank/DDBJ whole genome shotgun (WGS) entry which is preliminary data.</text>
</comment>
<evidence type="ECO:0000313" key="5">
    <source>
        <dbReference type="Proteomes" id="UP000256305"/>
    </source>
</evidence>
<feature type="compositionally biased region" description="Polar residues" evidence="1">
    <location>
        <begin position="572"/>
        <end position="584"/>
    </location>
</feature>
<dbReference type="InterPro" id="IPR058521">
    <property type="entry name" value="DUF8208"/>
</dbReference>
<feature type="region of interest" description="Disordered" evidence="1">
    <location>
        <begin position="413"/>
        <end position="586"/>
    </location>
</feature>
<feature type="compositionally biased region" description="Polar residues" evidence="1">
    <location>
        <begin position="452"/>
        <end position="461"/>
    </location>
</feature>
<protein>
    <recommendedName>
        <fullName evidence="3">DUF8208 domain-containing protein</fullName>
    </recommendedName>
</protein>
<dbReference type="Proteomes" id="UP000256305">
    <property type="component" value="Unassembled WGS sequence"/>
</dbReference>
<dbReference type="RefSeq" id="WP_115824318.1">
    <property type="nucleotide sequence ID" value="NZ_QUAE01000014.1"/>
</dbReference>
<feature type="compositionally biased region" description="Polar residues" evidence="1">
    <location>
        <begin position="480"/>
        <end position="489"/>
    </location>
</feature>
<dbReference type="EMBL" id="QUAE01000014">
    <property type="protein sequence ID" value="REJ07927.1"/>
    <property type="molecule type" value="Genomic_DNA"/>
</dbReference>
<sequence>MSDEELLEILLRFSEVLSTNNIFTSGLRIVGWGTILFLKMIVDGLEGMVDQVLTLTDFFSSDPVTNFLETIQPALYIMLAISLGMIGFRLIFNKEKNRSDIPMNLFISIMTITLLSFGMGKVNDFTGDAMDVAKVQTDSFTTSDRVMEDHITDIVIYEETEWTDPDVEEQHHISPDSIDKISINETIDDSFEKSNGDSLSNKGQRLVMNKVGLESNGEEGLVELGKSGLFDFLPENYYRWHVDWFTAIVTLSVMAFTMILISIKVAKLCFELGFNHIVALIMAYSDISTGQRLKAIIRNIGSIFASLIMIFLSLRVYMYYTTFINNNLEGLGYLIALIAGSLAVIDGPNIVQKLFGIDAGLKNAWHVAMGGYLASKTLGPPVKKAAGAITSGGVSALMNTGAGTAGAPAGIYGRKGEGKAQTNGKSDPSSSFSSKEGNRIQGNSQKKEPSPMTYNQKSQKGSLEGKETRRSEEINIPATHENQGQSQPSPEKGSSMASLQEGFPGGLDVPSSNHSYEQPLSNKPMKETRQGNIGSSEKGSERLDANDNEPKEETDQIAASTKTKTSDMKAPESTNDISMPNQYRTEQRTLGGYMKDRLGERFTNNPKVQSAKRTYNLSRNTTENWINKIKKRGPES</sequence>
<feature type="transmembrane region" description="Helical" evidence="2">
    <location>
        <begin position="104"/>
        <end position="122"/>
    </location>
</feature>
<evidence type="ECO:0000256" key="1">
    <source>
        <dbReference type="SAM" id="MobiDB-lite"/>
    </source>
</evidence>
<feature type="transmembrane region" description="Helical" evidence="2">
    <location>
        <begin position="296"/>
        <end position="318"/>
    </location>
</feature>